<keyword evidence="3" id="KW-1185">Reference proteome</keyword>
<dbReference type="AlphaFoldDB" id="A0A3S4V620"/>
<organism evidence="2 3">
    <name type="scientific">Actinomyces howellii</name>
    <dbReference type="NCBI Taxonomy" id="52771"/>
    <lineage>
        <taxon>Bacteria</taxon>
        <taxon>Bacillati</taxon>
        <taxon>Actinomycetota</taxon>
        <taxon>Actinomycetes</taxon>
        <taxon>Actinomycetales</taxon>
        <taxon>Actinomycetaceae</taxon>
        <taxon>Actinomyces</taxon>
    </lineage>
</organism>
<dbReference type="Proteomes" id="UP000266895">
    <property type="component" value="Chromosome"/>
</dbReference>
<proteinExistence type="predicted"/>
<protein>
    <recommendedName>
        <fullName evidence="4">Peptidyl-tRNA hydrolase PTH2</fullName>
    </recommendedName>
</protein>
<evidence type="ECO:0000256" key="1">
    <source>
        <dbReference type="SAM" id="MobiDB-lite"/>
    </source>
</evidence>
<evidence type="ECO:0000313" key="3">
    <source>
        <dbReference type="Proteomes" id="UP000266895"/>
    </source>
</evidence>
<gene>
    <name evidence="2" type="ORF">NCTC11636_02240</name>
</gene>
<dbReference type="KEGG" id="ahw:NCTC11636_02240"/>
<feature type="compositionally biased region" description="Basic and acidic residues" evidence="1">
    <location>
        <begin position="148"/>
        <end position="157"/>
    </location>
</feature>
<dbReference type="InterPro" id="IPR023476">
    <property type="entry name" value="Pep_tRNA_hydro_II_dom_sf"/>
</dbReference>
<feature type="region of interest" description="Disordered" evidence="1">
    <location>
        <begin position="128"/>
        <end position="159"/>
    </location>
</feature>
<sequence length="257" mass="27564">MSSAVDPRDHPVPWGMQIAVRYDKVAPPRRVDVAEAAARAVVGLLASPQAAQGGAWHDAVEHWRHGRIRKLVRRARGRRWEEIGQLPGVTVVQEGPPGWGPAAARALVPGPVRPLPAALAKTQVEGTHFPAGDALPPPPASVTAQTQEARRRGEPGPRIELSAASSSVDALVVVEVTPAEEMTSGKLCAQVAHAAQLAWESPEMPESLREGWAAQGYRVRVEVPEPEVWGSALRPVRVVDAGFTELDGPTETARARW</sequence>
<dbReference type="EMBL" id="LR134350">
    <property type="protein sequence ID" value="VEG29771.1"/>
    <property type="molecule type" value="Genomic_DNA"/>
</dbReference>
<evidence type="ECO:0000313" key="2">
    <source>
        <dbReference type="EMBL" id="VEG29771.1"/>
    </source>
</evidence>
<accession>A0A3S4V620</accession>
<name>A0A3S4V620_9ACTO</name>
<reference evidence="2 3" key="1">
    <citation type="submission" date="2018-12" db="EMBL/GenBank/DDBJ databases">
        <authorList>
            <consortium name="Pathogen Informatics"/>
        </authorList>
    </citation>
    <scope>NUCLEOTIDE SEQUENCE [LARGE SCALE GENOMIC DNA]</scope>
    <source>
        <strain evidence="2 3">NCTC11636</strain>
    </source>
</reference>
<dbReference type="SUPFAM" id="SSF102462">
    <property type="entry name" value="Peptidyl-tRNA hydrolase II"/>
    <property type="match status" value="1"/>
</dbReference>
<evidence type="ECO:0008006" key="4">
    <source>
        <dbReference type="Google" id="ProtNLM"/>
    </source>
</evidence>